<gene>
    <name evidence="1" type="ORF">A3C28_02395</name>
</gene>
<comment type="caution">
    <text evidence="1">The sequence shown here is derived from an EMBL/GenBank/DDBJ whole genome shotgun (WGS) entry which is preliminary data.</text>
</comment>
<dbReference type="EMBL" id="MFZP01000023">
    <property type="protein sequence ID" value="OGK27717.1"/>
    <property type="molecule type" value="Genomic_DNA"/>
</dbReference>
<dbReference type="AlphaFoldDB" id="A0A1F7H8K2"/>
<organism evidence="1 2">
    <name type="scientific">Candidatus Roizmanbacteria bacterium RIFCSPHIGHO2_02_FULL_39_9</name>
    <dbReference type="NCBI Taxonomy" id="1802040"/>
    <lineage>
        <taxon>Bacteria</taxon>
        <taxon>Candidatus Roizmaniibacteriota</taxon>
    </lineage>
</organism>
<protein>
    <submittedName>
        <fullName evidence="1">Uncharacterized protein</fullName>
    </submittedName>
</protein>
<sequence>MPSITDLIIRLQPYSRGLKEFIKKHQDFAEALKVNNPNRFVSVGGIVISFSPLVPKDKIIGFYVYDNKEEKFKQDIIVDVMGEDKEFVVYTRYKIKSSCVKDINEFEQKYGKGIYYKGFHWPKFEEIPEALKPNARIALQLAKLKNLEPKNLTEAEIEKFDRELTELGV</sequence>
<proteinExistence type="predicted"/>
<dbReference type="Proteomes" id="UP000178597">
    <property type="component" value="Unassembled WGS sequence"/>
</dbReference>
<evidence type="ECO:0000313" key="2">
    <source>
        <dbReference type="Proteomes" id="UP000178597"/>
    </source>
</evidence>
<evidence type="ECO:0000313" key="1">
    <source>
        <dbReference type="EMBL" id="OGK27717.1"/>
    </source>
</evidence>
<accession>A0A1F7H8K2</accession>
<reference evidence="1 2" key="1">
    <citation type="journal article" date="2016" name="Nat. Commun.">
        <title>Thousands of microbial genomes shed light on interconnected biogeochemical processes in an aquifer system.</title>
        <authorList>
            <person name="Anantharaman K."/>
            <person name="Brown C.T."/>
            <person name="Hug L.A."/>
            <person name="Sharon I."/>
            <person name="Castelle C.J."/>
            <person name="Probst A.J."/>
            <person name="Thomas B.C."/>
            <person name="Singh A."/>
            <person name="Wilkins M.J."/>
            <person name="Karaoz U."/>
            <person name="Brodie E.L."/>
            <person name="Williams K.H."/>
            <person name="Hubbard S.S."/>
            <person name="Banfield J.F."/>
        </authorList>
    </citation>
    <scope>NUCLEOTIDE SEQUENCE [LARGE SCALE GENOMIC DNA]</scope>
</reference>
<name>A0A1F7H8K2_9BACT</name>